<accession>W2S6B5</accession>
<dbReference type="SUPFAM" id="SSF53474">
    <property type="entry name" value="alpha/beta-Hydrolases"/>
    <property type="match status" value="1"/>
</dbReference>
<dbReference type="GeneID" id="19978127"/>
<dbReference type="PIRSF" id="PIRSF005539">
    <property type="entry name" value="Pept_S33_TRI_F1"/>
    <property type="match status" value="1"/>
</dbReference>
<organism evidence="5 6">
    <name type="scientific">Cyphellophora europaea (strain CBS 101466)</name>
    <name type="common">Phialophora europaea</name>
    <dbReference type="NCBI Taxonomy" id="1220924"/>
    <lineage>
        <taxon>Eukaryota</taxon>
        <taxon>Fungi</taxon>
        <taxon>Dikarya</taxon>
        <taxon>Ascomycota</taxon>
        <taxon>Pezizomycotina</taxon>
        <taxon>Eurotiomycetes</taxon>
        <taxon>Chaetothyriomycetidae</taxon>
        <taxon>Chaetothyriales</taxon>
        <taxon>Cyphellophoraceae</taxon>
        <taxon>Cyphellophora</taxon>
    </lineage>
</organism>
<reference evidence="5 6" key="1">
    <citation type="submission" date="2013-03" db="EMBL/GenBank/DDBJ databases">
        <title>The Genome Sequence of Phialophora europaea CBS 101466.</title>
        <authorList>
            <consortium name="The Broad Institute Genomics Platform"/>
            <person name="Cuomo C."/>
            <person name="de Hoog S."/>
            <person name="Gorbushina A."/>
            <person name="Walker B."/>
            <person name="Young S.K."/>
            <person name="Zeng Q."/>
            <person name="Gargeya S."/>
            <person name="Fitzgerald M."/>
            <person name="Haas B."/>
            <person name="Abouelleil A."/>
            <person name="Allen A.W."/>
            <person name="Alvarado L."/>
            <person name="Arachchi H.M."/>
            <person name="Berlin A.M."/>
            <person name="Chapman S.B."/>
            <person name="Gainer-Dewar J."/>
            <person name="Goldberg J."/>
            <person name="Griggs A."/>
            <person name="Gujja S."/>
            <person name="Hansen M."/>
            <person name="Howarth C."/>
            <person name="Imamovic A."/>
            <person name="Ireland A."/>
            <person name="Larimer J."/>
            <person name="McCowan C."/>
            <person name="Murphy C."/>
            <person name="Pearson M."/>
            <person name="Poon T.W."/>
            <person name="Priest M."/>
            <person name="Roberts A."/>
            <person name="Saif S."/>
            <person name="Shea T."/>
            <person name="Sisk P."/>
            <person name="Sykes S."/>
            <person name="Wortman J."/>
            <person name="Nusbaum C."/>
            <person name="Birren B."/>
        </authorList>
    </citation>
    <scope>NUCLEOTIDE SEQUENCE [LARGE SCALE GENOMIC DNA]</scope>
    <source>
        <strain evidence="5 6">CBS 101466</strain>
    </source>
</reference>
<dbReference type="InterPro" id="IPR002410">
    <property type="entry name" value="Peptidase_S33"/>
</dbReference>
<keyword evidence="6" id="KW-1185">Reference proteome</keyword>
<name>W2S6B5_CYPE1</name>
<dbReference type="InParanoid" id="W2S6B5"/>
<dbReference type="Proteomes" id="UP000030752">
    <property type="component" value="Unassembled WGS sequence"/>
</dbReference>
<dbReference type="InterPro" id="IPR050228">
    <property type="entry name" value="Carboxylesterase_BioH"/>
</dbReference>
<dbReference type="GO" id="GO:0006508">
    <property type="term" value="P:proteolysis"/>
    <property type="evidence" value="ECO:0007669"/>
    <property type="project" value="InterPro"/>
</dbReference>
<dbReference type="RefSeq" id="XP_008713679.1">
    <property type="nucleotide sequence ID" value="XM_008715457.1"/>
</dbReference>
<dbReference type="eggNOG" id="ENOG502S3TS">
    <property type="taxonomic scope" value="Eukaryota"/>
</dbReference>
<dbReference type="Pfam" id="PF00561">
    <property type="entry name" value="Abhydrolase_1"/>
    <property type="match status" value="1"/>
</dbReference>
<evidence type="ECO:0000259" key="4">
    <source>
        <dbReference type="Pfam" id="PF00561"/>
    </source>
</evidence>
<feature type="domain" description="AB hydrolase-1" evidence="4">
    <location>
        <begin position="65"/>
        <end position="334"/>
    </location>
</feature>
<evidence type="ECO:0000256" key="1">
    <source>
        <dbReference type="ARBA" id="ARBA00010088"/>
    </source>
</evidence>
<dbReference type="NCBIfam" id="TIGR01250">
    <property type="entry name" value="pro_imino_pep_2"/>
    <property type="match status" value="1"/>
</dbReference>
<feature type="compositionally biased region" description="Basic and acidic residues" evidence="3">
    <location>
        <begin position="1"/>
        <end position="11"/>
    </location>
</feature>
<dbReference type="Gene3D" id="3.40.50.1820">
    <property type="entry name" value="alpha/beta hydrolase"/>
    <property type="match status" value="1"/>
</dbReference>
<feature type="region of interest" description="Disordered" evidence="3">
    <location>
        <begin position="1"/>
        <end position="33"/>
    </location>
</feature>
<sequence length="351" mass="39642">MTQLIDSEHGVDSLPNPATTTDSDVGNTTPSREGTIRFHHPSIPLTTPCHTWYRVFGDLSAGSTPLIVLHGGPGACHNYLVNLSLLSTRFGVPVIFYDQLGNGLSTHLREKRLDTDFWTPELFLAELDNLLRHFGLGETSVVDENGVARTTVKEYDLLGQSWGGMMGSTWACRQPKGLNRLVISNSPASMKLWVESCRVWIATLPEWARKAINEGEERKKYDSKEYEEAVLLFYKKHMCRIWPFPADAQASLEWLTKDDTVYRTMNGPSEFTVIGNLKDWDVQPDLYKIDVPTLVLNGEYDEARDSCVYPFFQGIKKCKWYTFPGCSHMSNVEDLEAYVRVVGGFLRVADC</sequence>
<dbReference type="InterPro" id="IPR029058">
    <property type="entry name" value="AB_hydrolase_fold"/>
</dbReference>
<dbReference type="VEuPathDB" id="FungiDB:HMPREF1541_10788"/>
<dbReference type="GO" id="GO:0008233">
    <property type="term" value="F:peptidase activity"/>
    <property type="evidence" value="ECO:0007669"/>
    <property type="project" value="InterPro"/>
</dbReference>
<dbReference type="PANTHER" id="PTHR43194">
    <property type="entry name" value="HYDROLASE ALPHA/BETA FOLD FAMILY"/>
    <property type="match status" value="1"/>
</dbReference>
<dbReference type="InterPro" id="IPR005945">
    <property type="entry name" value="Pro_imino_pep"/>
</dbReference>
<comment type="similarity">
    <text evidence="1">Belongs to the peptidase S33 family.</text>
</comment>
<keyword evidence="2" id="KW-0378">Hydrolase</keyword>
<dbReference type="InterPro" id="IPR000073">
    <property type="entry name" value="AB_hydrolase_1"/>
</dbReference>
<feature type="compositionally biased region" description="Polar residues" evidence="3">
    <location>
        <begin position="16"/>
        <end position="32"/>
    </location>
</feature>
<evidence type="ECO:0000256" key="3">
    <source>
        <dbReference type="SAM" id="MobiDB-lite"/>
    </source>
</evidence>
<protein>
    <recommendedName>
        <fullName evidence="4">AB hydrolase-1 domain-containing protein</fullName>
    </recommendedName>
</protein>
<dbReference type="AlphaFoldDB" id="W2S6B5"/>
<dbReference type="EMBL" id="KI635846">
    <property type="protein sequence ID" value="ETN44237.1"/>
    <property type="molecule type" value="Genomic_DNA"/>
</dbReference>
<dbReference type="OrthoDB" id="190201at2759"/>
<proteinExistence type="inferred from homology"/>
<dbReference type="PANTHER" id="PTHR43194:SF2">
    <property type="entry name" value="PEROXISOMAL MEMBRANE PROTEIN LPX1"/>
    <property type="match status" value="1"/>
</dbReference>
<evidence type="ECO:0000256" key="2">
    <source>
        <dbReference type="ARBA" id="ARBA00022801"/>
    </source>
</evidence>
<dbReference type="HOGENOM" id="CLU_020336_15_1_1"/>
<dbReference type="PRINTS" id="PR00793">
    <property type="entry name" value="PROAMNOPTASE"/>
</dbReference>
<evidence type="ECO:0000313" key="6">
    <source>
        <dbReference type="Proteomes" id="UP000030752"/>
    </source>
</evidence>
<gene>
    <name evidence="5" type="ORF">HMPREF1541_10788</name>
</gene>
<evidence type="ECO:0000313" key="5">
    <source>
        <dbReference type="EMBL" id="ETN44237.1"/>
    </source>
</evidence>
<dbReference type="STRING" id="1220924.W2S6B5"/>